<dbReference type="OrthoDB" id="272810at2759"/>
<dbReference type="PANTHER" id="PTHR16166">
    <property type="entry name" value="VACUOLAR PROTEIN SORTING-ASSOCIATED PROTEIN VPS13"/>
    <property type="match status" value="1"/>
</dbReference>
<dbReference type="SMART" id="SM00165">
    <property type="entry name" value="UBA"/>
    <property type="match status" value="1"/>
</dbReference>
<feature type="compositionally biased region" description="Polar residues" evidence="4">
    <location>
        <begin position="1017"/>
        <end position="1032"/>
    </location>
</feature>
<dbReference type="PANTHER" id="PTHR16166:SF141">
    <property type="entry name" value="INTERMEMBRANE LIPID TRANSFER PROTEIN VPS13D"/>
    <property type="match status" value="1"/>
</dbReference>
<dbReference type="InterPro" id="IPR035992">
    <property type="entry name" value="Ricin_B-like_lectins"/>
</dbReference>
<dbReference type="InterPro" id="IPR056747">
    <property type="entry name" value="VPS13-like_M"/>
</dbReference>
<dbReference type="InterPro" id="IPR015940">
    <property type="entry name" value="UBA"/>
</dbReference>
<dbReference type="SUPFAM" id="SSF50370">
    <property type="entry name" value="Ricin B-like lectins"/>
    <property type="match status" value="1"/>
</dbReference>
<dbReference type="Gene3D" id="1.10.8.10">
    <property type="entry name" value="DNA helicase RuvA subunit, C-terminal domain"/>
    <property type="match status" value="1"/>
</dbReference>
<dbReference type="InterPro" id="IPR009543">
    <property type="entry name" value="VPS13_VAB"/>
</dbReference>
<comment type="similarity">
    <text evidence="1">Belongs to the VPS13 family.</text>
</comment>
<dbReference type="GO" id="GO:0006623">
    <property type="term" value="P:protein targeting to vacuole"/>
    <property type="evidence" value="ECO:0007669"/>
    <property type="project" value="TreeGrafter"/>
</dbReference>
<organism evidence="6">
    <name type="scientific">Ceratitis capitata</name>
    <name type="common">Mediterranean fruit fly</name>
    <name type="synonym">Tephritis capitata</name>
    <dbReference type="NCBI Taxonomy" id="7213"/>
    <lineage>
        <taxon>Eukaryota</taxon>
        <taxon>Metazoa</taxon>
        <taxon>Ecdysozoa</taxon>
        <taxon>Arthropoda</taxon>
        <taxon>Hexapoda</taxon>
        <taxon>Insecta</taxon>
        <taxon>Pterygota</taxon>
        <taxon>Neoptera</taxon>
        <taxon>Endopterygota</taxon>
        <taxon>Diptera</taxon>
        <taxon>Brachycera</taxon>
        <taxon>Muscomorpha</taxon>
        <taxon>Tephritoidea</taxon>
        <taxon>Tephritidae</taxon>
        <taxon>Ceratitis</taxon>
        <taxon>Ceratitis</taxon>
    </lineage>
</organism>
<evidence type="ECO:0000259" key="5">
    <source>
        <dbReference type="PROSITE" id="PS50030"/>
    </source>
</evidence>
<dbReference type="CDD" id="cd14306">
    <property type="entry name" value="UBA_VP13D"/>
    <property type="match status" value="1"/>
</dbReference>
<reference evidence="6" key="2">
    <citation type="journal article" date="2014" name="BMC Genomics">
        <title>A genomic perspective to assessing quality of mass-reared SIT flies used in Mediterranean fruit fly (Ceratitis capitata) eradication in California.</title>
        <authorList>
            <person name="Calla B."/>
            <person name="Hall B."/>
            <person name="Hou S."/>
            <person name="Geib S.M."/>
        </authorList>
    </citation>
    <scope>NUCLEOTIDE SEQUENCE</scope>
</reference>
<dbReference type="PROSITE" id="PS50030">
    <property type="entry name" value="UBA"/>
    <property type="match status" value="1"/>
</dbReference>
<dbReference type="GO" id="GO:0007005">
    <property type="term" value="P:mitochondrion organization"/>
    <property type="evidence" value="ECO:0007669"/>
    <property type="project" value="TreeGrafter"/>
</dbReference>
<feature type="region of interest" description="Disordered" evidence="4">
    <location>
        <begin position="725"/>
        <end position="750"/>
    </location>
</feature>
<dbReference type="Pfam" id="PF25033">
    <property type="entry name" value="VPS13_M"/>
    <property type="match status" value="1"/>
</dbReference>
<accession>W8AYT3</accession>
<feature type="domain" description="UBA" evidence="5">
    <location>
        <begin position="2391"/>
        <end position="2431"/>
    </location>
</feature>
<evidence type="ECO:0000256" key="1">
    <source>
        <dbReference type="ARBA" id="ARBA00006545"/>
    </source>
</evidence>
<reference evidence="6" key="1">
    <citation type="submission" date="2013-07" db="EMBL/GenBank/DDBJ databases">
        <authorList>
            <person name="Geib S."/>
        </authorList>
    </citation>
    <scope>NUCLEOTIDE SEQUENCE</scope>
</reference>
<dbReference type="InterPro" id="IPR026854">
    <property type="entry name" value="VPS13_N"/>
</dbReference>
<name>W8AYT3_CERCA</name>
<evidence type="ECO:0000256" key="3">
    <source>
        <dbReference type="ARBA" id="ARBA00023055"/>
    </source>
</evidence>
<dbReference type="InterPro" id="IPR041969">
    <property type="entry name" value="VP13D_UBA"/>
</dbReference>
<dbReference type="SUPFAM" id="SSF46934">
    <property type="entry name" value="UBA-like"/>
    <property type="match status" value="1"/>
</dbReference>
<dbReference type="EMBL" id="GAMC01016527">
    <property type="protein sequence ID" value="JAB90028.1"/>
    <property type="molecule type" value="mRNA"/>
</dbReference>
<dbReference type="GO" id="GO:0006869">
    <property type="term" value="P:lipid transport"/>
    <property type="evidence" value="ECO:0007669"/>
    <property type="project" value="UniProtKB-KW"/>
</dbReference>
<evidence type="ECO:0000256" key="4">
    <source>
        <dbReference type="SAM" id="MobiDB-lite"/>
    </source>
</evidence>
<sequence length="4058" mass="460941">MLNELISWVLNTYLGKYLEDFNPQQLSVALLSGEVELENVPIRKDALRSFGIPVQAHSGNIGKIKLQIPVRQFRTAPWCIIIEHIYGVFGPKDLDDWDDEREKFAEYEYKVTELDAKEAKWRVENGYQIDSYYSNSYTSWLNYGTTLATNILENLELKINDVHIRYEDAITVGGVHFAAGIKINSLTVQSCDSNWQARSNAPNEQNISYKLIELKDFSLYWDRMTEENQCSHLLSKELLTHMNKLCNKEKHNYILHPISAQAHFKRDCCKQALRSKSKPRLNCEFQVQQVKVALSDLQYKQIVDCVYGLRQNNRTRTFKLMRPSCTVFEDPKLWWKYAAKCHGFVYQSTENKWTKLRENLRYIRVYKRLLINPNDILTPEEKDFKIHMEKSRELRELHILRNVCRTNVFTNDLNLKSNSINHGKSMLFHWFPNWWGWYGNTDNIVVTAQDDAYKNIENDILNALEDTMENDPFSKRDAIFGYFSFILVDGQLLVSTEDVITGQTTVNFEMDFQNLISFIEMKPKFTAYAIGVSLGSVCLKDKLTKNTEFPFLVKPQFEEPATKPSPPSTGYQLVDFKRFFTKEQHVDSTPEPWFQLRYEKGPPDIQSDIRLVIKSRSLDIVYNKQVLECLKSFFVRPVNEVYLKYKVGKTGRNRLKFLQNWQQYLVGNKDFRTTWSLEIDISAPRIIFVDNHLDKNTGVVLVDFGRFQMLKNECQKKDSLVGRDSTAVSETTSKLDKERESEDEDFMTPCSTPPGSEISLIESPTLQQNSVPIVNSDTGLESAFHKKIYDKYFINLTDMQVIVCKNRERAHACTKHSSNYHLLEKFSISLELEHRVIYTTDPDYPSLTLYGTLPKIVAHVNEQKLNEFFKILYPIITDPFEFNDLKSPNGNDSPNGDGISTHESCGEQNSNINGINGTNNGFDDGYATEMPTNFLNTNLMIIQFVIGQMTLEVQSLERSIAELQVVGVRAGITKCSEDTHISMSVHGLLLVDAIQSFGPDFELLVASHRHVGMDSISGSLKQSKPCSPTSPASPDPMLGAERCTSPHTINRAISALQSGRKFFDLDYDESQSLINIDLNLIDGTDQSDSLQIANIAFNNLDIIANQETIVELLGFAKRLHSTHKTIFQRNQIYTAESYINNNNKRPTNASTKLRTEIGFDFHRLNILVLRSINKGDFSVGRKVGTLTMSEAKIQATFGEDISVMGSLGGVQIIDITPEGINHQRIFSVGKDPLTNDSTDFYKHDLLNTLTSELYNDGYADTQLNALSFQIYCQQDSTPNLKIRMASVWYVHCPRFIQEINMCISQFKHYLKNFATSIRNKASDMAKELVQHIQKTSETETEKLRTAGQICIDIVLNTPVLVLPRSGDSLDVLVANLGKITAYNTHEENEISISKSTENLNMWAKDNYFLDIRNINLFSLNTSKRKELGLCALPKVSELYACNTDAVPILHDTAMLFKLTKYVTKNKKDNQWTLHNKTNVEGSITQCLQVSLSRGQYEQVLDTLNSYSKWKGNGNSAENAVASVDQVDSVPKDKINESFDFEETFETNLTFSVPIFQIHLKNKLNNALIDVTFRDFGFQYNQQQDVTNLEVLLRSILMEDLKCTMDSRFRNMVDSTSAEKEIIYKTEKCLSCPNLTTIHLQQNELSHSMPCKLNYPTFVTAAQTPVKKAISCSNATRNTDDKLVIYKSQTQTVMGFDGKPVSQTKSSIDFNCLNLTVSVCRWFTIFDFFGLVSSYEKKTAVPIKSELNEEEPLSLGELKVSVRSLNLILVRNEVEFSKANISHAHFKIASNKDVKSVEGRLKSISLYDLTHFGDLYREKFSTAGPEALSFSYKKLSTVAKINERSLEMNAKLRIQMSSVRYIHTKRFIMEIHLFIKDLLEVQSPVIRRIKMSESQADINSTPTKIGLRLHAASPIVLLPLSYNSTQVIVADLGEFTLKNSFHFASDEDVVVSKRQDEKGLDEILDVMHIDLVNMNLFSGERMWKTNKTLNYNPNECVNIGNFTILKLGNNLFKETCHLKLQVERNIDTAVSHNCSDITVKGVLSKLNGIVNLQQYKLLRGFLSYNLGEMIDDVYLNYTKNFSESADRLNSNSDSYTSTDALDVSTWNTMSINLQLENVSVSLVEQQSYDNEIKPLACINFIKSFLQIDTFSDGSQDIDLVSSEVLVLDSRPAHLSNNVFRHILKPKRDNVSKNVVQAEIHSRKRNNSSKYTILLNNMRIMAILDCLESIKKFLEEEPTISASVTPSWRNKVVKQASITHEVEMRTDSEIILNITDSELIFVENVALADTNAIILKNTTVLQYRPNNHICPVSIDVNHLEVFSCILGAEEQTALSIIDPFSLNMELKNNCFHVIIHKQLSIRLSYNDVKLFSKMLQSIPNQAKTSQKLNRSNYNNYEAIAPLVKMGFKTKDCWEAMDVSNNNLNDAANWLLQQKHVKTDKVYLELHDLLISASCISICVIDDCMDADVPLLEIALSQLTLAQRLENAKSPVEVGFSTPLYQEGRLETIFASDYYNRRLSGWEPVIEPWECSAHWQFSKANVMIPRMLVMQVSSKQLLKMNITSTLIELCDIVRNNWIKDYYGQNSSADSLTGFRRRSPFVPFALKNLTGEPLLFKTLYSSPGGITRTEVNQTDIMWNWLPVEPNEILPFDFGPQTKLRHMNSHKLNTHQILVQIQGWTLIGPISIDKVGVFFRYSTLDMQYKRRTRIVFDISMFGSAQKMITIRSALTVVNHLNERVLLKMEVKHEDVVALSVLESNEQLSVPLRLVDSLIYFRPYTPVKTPDKLVADATEGKTLFVSKSYILHSNHCNELEFSTCGILWSTCAKDSVDELFSCYGKNNAVFYTLVEIRKVKYPNRDVNTPGHTITLLPPLKLKNMLSCDLLFKISGHIQGRINASEVVNIHTINACDSFVLSITLDNYKLSGQLKIPMGHTGIVEPKLKLIDILNRELYLRVSIQSFQGKGMEIFISAPIWIINRTGLPLVYRQEGTNRLGSGQFDEHEQARIVSPLLFSFSDQEGSPSLEIRLGSSYGNNNPWCKSFNIHKETFQRQLRAERYKGCYAIGINIRRGRGLYSWTTFIILSPRYQLYNKSTRKLEFSQKCDIKKPDSANAEHIISALPGCNFPFHWPNYEQEPLLCVRISNVRFCHWSHGIPINEVHSIYINVRNDLGEMFFLRLEVISKGATYFFLFSDAHTLPPPIRIDNYSEIMIHFYQYACKPHWRSTVRPQSSLAYALDDPLGAHMLQIEAPGGNTIDFPLNKMENSSSITYANFIYIAFKETFNYTESEMSQLGIEGQQLVLAVRDKKVIVAHKCTGDRSQLWLMNSYGQLEHEGSSPPTEFGRYSESSSYRMVLDVEKALDPNNYTNLVIRPPNKQRVTTQRWRFENGRLMCHTNMCVQVRDGVFGLRPGSEVVLGCIKPSSRLARSDDVPFEQSIEIQKLRPGSGHLEICSKMDGPIKTVQIHDVKVKPEDVTLTPDPNWNHASISSRMTVDEHKTSTFDEISLRVDLQKGLGISVVTRQPGEELAFITLESIVLDVHSTRFIKSLEFKVADLQIDNQLLDTSCPILLHTVRTTSDDDLPTSALILKAKLLPSPNKNAIIFEYLTFDIKPCVLILEERLILKTAYFFGVGKMDNYKANKEYDHGQQNIEELSLSTNPRRFYFESLNIGSSQVRVSVFTAPKLSPELFETKKALGLTLVKFEDALIEFDTFSDKHHFEPLEVYLKAIKGHFISQIKRHAASILGSVDFLGNPLGFANDLSEGVSGLIFEGSVKSLVKNVTHGISNSTAKLTETLSDSLGRVVLDDHDNETRQRILEIQSNTSGNHLAAGLKGLGFGLLGGVTSIVRHTYTGVQSDGFPGLLSGLGRGLVGTVTKPIIGVLDLASETASAVRETSKTSGRMLPDRKRLPRCVTGAPGGLLPAYSYRQAKGQQYLYIINRRNFTEKLMSYEPNLCNDKDAKLRLLVTTEFIRIFSRCEEDPAIMFECHLSEVLSCHPLTTNVVNSGAPSGSKHMPSYYIEISTNLPKITRPRVKCQTEEVAERAARCINYAKSVFDEREQSVANE</sequence>
<keyword evidence="2" id="KW-0813">Transport</keyword>
<dbReference type="Pfam" id="PF25036">
    <property type="entry name" value="VPS13_VAB"/>
    <property type="match status" value="1"/>
</dbReference>
<dbReference type="GO" id="GO:0045053">
    <property type="term" value="P:protein retention in Golgi apparatus"/>
    <property type="evidence" value="ECO:0007669"/>
    <property type="project" value="TreeGrafter"/>
</dbReference>
<proteinExistence type="evidence at transcript level"/>
<dbReference type="InterPro" id="IPR026847">
    <property type="entry name" value="VPS13"/>
</dbReference>
<gene>
    <name evidence="6" type="primary">VP13D</name>
</gene>
<dbReference type="PROSITE" id="PS50231">
    <property type="entry name" value="RICIN_B_LECTIN"/>
    <property type="match status" value="1"/>
</dbReference>
<evidence type="ECO:0000313" key="6">
    <source>
        <dbReference type="EMBL" id="JAB90028.1"/>
    </source>
</evidence>
<evidence type="ECO:0000256" key="2">
    <source>
        <dbReference type="ARBA" id="ARBA00022448"/>
    </source>
</evidence>
<feature type="region of interest" description="Disordered" evidence="4">
    <location>
        <begin position="886"/>
        <end position="913"/>
    </location>
</feature>
<dbReference type="InterPro" id="IPR009060">
    <property type="entry name" value="UBA-like_sf"/>
</dbReference>
<dbReference type="CDD" id="cd23453">
    <property type="entry name" value="beta-trefoil_Ricin_VPS13D"/>
    <property type="match status" value="1"/>
</dbReference>
<protein>
    <submittedName>
        <fullName evidence="6">Vacuolar protein sorting-associated protein 13D</fullName>
    </submittedName>
</protein>
<feature type="region of interest" description="Disordered" evidence="4">
    <location>
        <begin position="1017"/>
        <end position="1041"/>
    </location>
</feature>
<dbReference type="Pfam" id="PF12624">
    <property type="entry name" value="VPS13_N"/>
    <property type="match status" value="1"/>
</dbReference>
<keyword evidence="3" id="KW-0445">Lipid transport</keyword>